<keyword evidence="2" id="KW-1185">Reference proteome</keyword>
<evidence type="ECO:0000313" key="2">
    <source>
        <dbReference type="Proteomes" id="UP001172680"/>
    </source>
</evidence>
<dbReference type="Proteomes" id="UP001172680">
    <property type="component" value="Unassembled WGS sequence"/>
</dbReference>
<accession>A0ACC2Z9R7</accession>
<name>A0ACC2Z9R7_9PEZI</name>
<sequence>MSDSEATVEDTTLYQTKDTPLALSPQGSDEVVDRAGQDVQPPPDGKHDSRSDEANAEGDARQYPSPVDVAKKPYDALRELDDAVDDLGAAVETAAKSAVDRLASKLKEMEATVERLQAEIQDLKKGTTETSDYGDERVEKASTRKRTRKV</sequence>
<gene>
    <name evidence="1" type="ORF">H2199_003963</name>
</gene>
<reference evidence="1" key="1">
    <citation type="submission" date="2022-10" db="EMBL/GenBank/DDBJ databases">
        <title>Culturing micro-colonial fungi from biological soil crusts in the Mojave desert and describing Neophaeococcomyces mojavensis, and introducing the new genera and species Taxawa tesnikishii.</title>
        <authorList>
            <person name="Kurbessoian T."/>
            <person name="Stajich J.E."/>
        </authorList>
    </citation>
    <scope>NUCLEOTIDE SEQUENCE</scope>
    <source>
        <strain evidence="1">JES_115</strain>
    </source>
</reference>
<evidence type="ECO:0000313" key="1">
    <source>
        <dbReference type="EMBL" id="KAJ9644095.1"/>
    </source>
</evidence>
<protein>
    <submittedName>
        <fullName evidence="1">Uncharacterized protein</fullName>
    </submittedName>
</protein>
<dbReference type="EMBL" id="JAPDRP010000010">
    <property type="protein sequence ID" value="KAJ9644095.1"/>
    <property type="molecule type" value="Genomic_DNA"/>
</dbReference>
<organism evidence="1 2">
    <name type="scientific">Coniosporium tulheliwenetii</name>
    <dbReference type="NCBI Taxonomy" id="3383036"/>
    <lineage>
        <taxon>Eukaryota</taxon>
        <taxon>Fungi</taxon>
        <taxon>Dikarya</taxon>
        <taxon>Ascomycota</taxon>
        <taxon>Pezizomycotina</taxon>
        <taxon>Dothideomycetes</taxon>
        <taxon>Dothideomycetes incertae sedis</taxon>
        <taxon>Coniosporium</taxon>
    </lineage>
</organism>
<proteinExistence type="predicted"/>
<comment type="caution">
    <text evidence="1">The sequence shown here is derived from an EMBL/GenBank/DDBJ whole genome shotgun (WGS) entry which is preliminary data.</text>
</comment>